<accession>A0A9Q3HT03</accession>
<protein>
    <submittedName>
        <fullName evidence="2">Uncharacterized protein</fullName>
    </submittedName>
</protein>
<dbReference type="EMBL" id="AVOT02025143">
    <property type="protein sequence ID" value="MBW0516263.1"/>
    <property type="molecule type" value="Genomic_DNA"/>
</dbReference>
<organism evidence="2 3">
    <name type="scientific">Austropuccinia psidii MF-1</name>
    <dbReference type="NCBI Taxonomy" id="1389203"/>
    <lineage>
        <taxon>Eukaryota</taxon>
        <taxon>Fungi</taxon>
        <taxon>Dikarya</taxon>
        <taxon>Basidiomycota</taxon>
        <taxon>Pucciniomycotina</taxon>
        <taxon>Pucciniomycetes</taxon>
        <taxon>Pucciniales</taxon>
        <taxon>Sphaerophragmiaceae</taxon>
        <taxon>Austropuccinia</taxon>
    </lineage>
</organism>
<proteinExistence type="predicted"/>
<evidence type="ECO:0000256" key="1">
    <source>
        <dbReference type="SAM" id="MobiDB-lite"/>
    </source>
</evidence>
<feature type="compositionally biased region" description="Polar residues" evidence="1">
    <location>
        <begin position="99"/>
        <end position="114"/>
    </location>
</feature>
<sequence length="189" mass="21473">MNRSAPLQLNEKVADRRNSLSVTGDNSAVLLLDVADLPHWTINKWAKVIWTDKSAFELRKRVNQVRVWRTANEKWLDEFPRDGPTGLPPSPLPLCRENGASTLDQRTTSTSPNGRQHADSYGSFQQSVARTKRHTQDGVAGTFTRPQPNQKHLEVNEKPNIEALPTSKFRRTQACHSVLLERHSPWHPQ</sequence>
<comment type="caution">
    <text evidence="2">The sequence shown here is derived from an EMBL/GenBank/DDBJ whole genome shotgun (WGS) entry which is preliminary data.</text>
</comment>
<dbReference type="OrthoDB" id="4843387at2759"/>
<dbReference type="GO" id="GO:0003676">
    <property type="term" value="F:nucleic acid binding"/>
    <property type="evidence" value="ECO:0007669"/>
    <property type="project" value="InterPro"/>
</dbReference>
<evidence type="ECO:0000313" key="3">
    <source>
        <dbReference type="Proteomes" id="UP000765509"/>
    </source>
</evidence>
<dbReference type="Gene3D" id="3.30.420.10">
    <property type="entry name" value="Ribonuclease H-like superfamily/Ribonuclease H"/>
    <property type="match status" value="1"/>
</dbReference>
<keyword evidence="3" id="KW-1185">Reference proteome</keyword>
<name>A0A9Q3HT03_9BASI</name>
<dbReference type="AlphaFoldDB" id="A0A9Q3HT03"/>
<reference evidence="2" key="1">
    <citation type="submission" date="2021-03" db="EMBL/GenBank/DDBJ databases">
        <title>Draft genome sequence of rust myrtle Austropuccinia psidii MF-1, a brazilian biotype.</title>
        <authorList>
            <person name="Quecine M.C."/>
            <person name="Pachon D.M.R."/>
            <person name="Bonatelli M.L."/>
            <person name="Correr F.H."/>
            <person name="Franceschini L.M."/>
            <person name="Leite T.F."/>
            <person name="Margarido G.R.A."/>
            <person name="Almeida C.A."/>
            <person name="Ferrarezi J.A."/>
            <person name="Labate C.A."/>
        </authorList>
    </citation>
    <scope>NUCLEOTIDE SEQUENCE</scope>
    <source>
        <strain evidence="2">MF-1</strain>
    </source>
</reference>
<dbReference type="InterPro" id="IPR036397">
    <property type="entry name" value="RNaseH_sf"/>
</dbReference>
<dbReference type="Proteomes" id="UP000765509">
    <property type="component" value="Unassembled WGS sequence"/>
</dbReference>
<evidence type="ECO:0000313" key="2">
    <source>
        <dbReference type="EMBL" id="MBW0516263.1"/>
    </source>
</evidence>
<feature type="region of interest" description="Disordered" evidence="1">
    <location>
        <begin position="79"/>
        <end position="159"/>
    </location>
</feature>
<gene>
    <name evidence="2" type="ORF">O181_055978</name>
</gene>